<sequence>MKKEDIQIKVDNIKKKFDKNKSISYYFLASICIIGVLFFLSSNILFNKEMSLMSTEINKEIPLNSVVVTLKDRQYNNENGLVQFTIKVKNQSLNEKVNLDFEVREKTNPTQIIPSKVTKITNSDYIITTKVARKWEALSLTVLDKNTDGESKGSVKLYSDVRDININTDLKEKGINEYTVEVIENEIKDIQKEIEAINTVISDKNSKINLFKENINTLENDKEYQTESELEATENTIKSNQSSIIQLESEIKIESEKCKEYEEKIKKLEEKMKNYQ</sequence>
<protein>
    <submittedName>
        <fullName evidence="3">Uncharacterized protein</fullName>
    </submittedName>
</protein>
<reference evidence="3" key="1">
    <citation type="submission" date="2019-11" db="EMBL/GenBank/DDBJ databases">
        <authorList>
            <person name="Feng L."/>
        </authorList>
    </citation>
    <scope>NUCLEOTIDE SEQUENCE</scope>
    <source>
        <strain evidence="3">CTertiumLFYP3</strain>
    </source>
</reference>
<evidence type="ECO:0000256" key="2">
    <source>
        <dbReference type="SAM" id="Phobius"/>
    </source>
</evidence>
<keyword evidence="2" id="KW-0472">Membrane</keyword>
<keyword evidence="1" id="KW-0175">Coiled coil</keyword>
<proteinExistence type="predicted"/>
<keyword evidence="2" id="KW-1133">Transmembrane helix</keyword>
<evidence type="ECO:0000256" key="1">
    <source>
        <dbReference type="SAM" id="Coils"/>
    </source>
</evidence>
<feature type="transmembrane region" description="Helical" evidence="2">
    <location>
        <begin position="23"/>
        <end position="46"/>
    </location>
</feature>
<accession>A0A6N3FRU1</accession>
<feature type="coiled-coil region" evidence="1">
    <location>
        <begin position="180"/>
        <end position="271"/>
    </location>
</feature>
<dbReference type="EMBL" id="CACRTO010000041">
    <property type="protein sequence ID" value="VYU54764.1"/>
    <property type="molecule type" value="Genomic_DNA"/>
</dbReference>
<name>A0A6N3FRU1_9CLOT</name>
<gene>
    <name evidence="3" type="ORF">CTLFYP3_02812</name>
</gene>
<keyword evidence="2" id="KW-0812">Transmembrane</keyword>
<dbReference type="AlphaFoldDB" id="A0A6N3FRU1"/>
<dbReference type="Gene3D" id="1.10.287.1490">
    <property type="match status" value="1"/>
</dbReference>
<evidence type="ECO:0000313" key="3">
    <source>
        <dbReference type="EMBL" id="VYU54764.1"/>
    </source>
</evidence>
<organism evidence="3">
    <name type="scientific">Clostridium tertium</name>
    <dbReference type="NCBI Taxonomy" id="1559"/>
    <lineage>
        <taxon>Bacteria</taxon>
        <taxon>Bacillati</taxon>
        <taxon>Bacillota</taxon>
        <taxon>Clostridia</taxon>
        <taxon>Eubacteriales</taxon>
        <taxon>Clostridiaceae</taxon>
        <taxon>Clostridium</taxon>
    </lineage>
</organism>
<dbReference type="RefSeq" id="WP_156627253.1">
    <property type="nucleotide sequence ID" value="NZ_CACRTO010000041.1"/>
</dbReference>